<protein>
    <recommendedName>
        <fullName evidence="4">YjgF-like protein</fullName>
    </recommendedName>
</protein>
<dbReference type="PANTHER" id="PTHR43857:SF1">
    <property type="entry name" value="YJGH FAMILY PROTEIN"/>
    <property type="match status" value="1"/>
</dbReference>
<dbReference type="InterPro" id="IPR035959">
    <property type="entry name" value="RutC-like_sf"/>
</dbReference>
<dbReference type="EMBL" id="ML975255">
    <property type="protein sequence ID" value="KAF1838059.1"/>
    <property type="molecule type" value="Genomic_DNA"/>
</dbReference>
<dbReference type="CDD" id="cd00448">
    <property type="entry name" value="YjgF_YER057c_UK114_family"/>
    <property type="match status" value="1"/>
</dbReference>
<proteinExistence type="predicted"/>
<dbReference type="Pfam" id="PF01042">
    <property type="entry name" value="Ribonuc_L-PSP"/>
    <property type="match status" value="1"/>
</dbReference>
<dbReference type="Proteomes" id="UP000800040">
    <property type="component" value="Unassembled WGS sequence"/>
</dbReference>
<accession>A0A6A5KRB2</accession>
<dbReference type="OrthoDB" id="309640at2759"/>
<feature type="compositionally biased region" description="Pro residues" evidence="1">
    <location>
        <begin position="1"/>
        <end position="10"/>
    </location>
</feature>
<evidence type="ECO:0000313" key="3">
    <source>
        <dbReference type="Proteomes" id="UP000800040"/>
    </source>
</evidence>
<reference evidence="2" key="1">
    <citation type="submission" date="2020-01" db="EMBL/GenBank/DDBJ databases">
        <authorList>
            <consortium name="DOE Joint Genome Institute"/>
            <person name="Haridas S."/>
            <person name="Albert R."/>
            <person name="Binder M."/>
            <person name="Bloem J."/>
            <person name="Labutti K."/>
            <person name="Salamov A."/>
            <person name="Andreopoulos B."/>
            <person name="Baker S.E."/>
            <person name="Barry K."/>
            <person name="Bills G."/>
            <person name="Bluhm B.H."/>
            <person name="Cannon C."/>
            <person name="Castanera R."/>
            <person name="Culley D.E."/>
            <person name="Daum C."/>
            <person name="Ezra D."/>
            <person name="Gonzalez J.B."/>
            <person name="Henrissat B."/>
            <person name="Kuo A."/>
            <person name="Liang C."/>
            <person name="Lipzen A."/>
            <person name="Lutzoni F."/>
            <person name="Magnuson J."/>
            <person name="Mondo S."/>
            <person name="Nolan M."/>
            <person name="Ohm R."/>
            <person name="Pangilinan J."/>
            <person name="Park H.-J."/>
            <person name="Ramirez L."/>
            <person name="Alfaro M."/>
            <person name="Sun H."/>
            <person name="Tritt A."/>
            <person name="Yoshinaga Y."/>
            <person name="Zwiers L.-H."/>
            <person name="Turgeon B.G."/>
            <person name="Goodwin S.B."/>
            <person name="Spatafora J.W."/>
            <person name="Crous P.W."/>
            <person name="Grigoriev I.V."/>
        </authorList>
    </citation>
    <scope>NUCLEOTIDE SEQUENCE</scope>
    <source>
        <strain evidence="2">P77</strain>
    </source>
</reference>
<evidence type="ECO:0000256" key="1">
    <source>
        <dbReference type="SAM" id="MobiDB-lite"/>
    </source>
</evidence>
<keyword evidence="3" id="KW-1185">Reference proteome</keyword>
<evidence type="ECO:0000313" key="2">
    <source>
        <dbReference type="EMBL" id="KAF1838059.1"/>
    </source>
</evidence>
<dbReference type="AlphaFoldDB" id="A0A6A5KRB2"/>
<dbReference type="PANTHER" id="PTHR43857">
    <property type="entry name" value="BLR7761 PROTEIN"/>
    <property type="match status" value="1"/>
</dbReference>
<dbReference type="Gene3D" id="3.30.1330.40">
    <property type="entry name" value="RutC-like"/>
    <property type="match status" value="1"/>
</dbReference>
<feature type="region of interest" description="Disordered" evidence="1">
    <location>
        <begin position="1"/>
        <end position="21"/>
    </location>
</feature>
<organism evidence="2 3">
    <name type="scientific">Decorospora gaudefroyi</name>
    <dbReference type="NCBI Taxonomy" id="184978"/>
    <lineage>
        <taxon>Eukaryota</taxon>
        <taxon>Fungi</taxon>
        <taxon>Dikarya</taxon>
        <taxon>Ascomycota</taxon>
        <taxon>Pezizomycotina</taxon>
        <taxon>Dothideomycetes</taxon>
        <taxon>Pleosporomycetidae</taxon>
        <taxon>Pleosporales</taxon>
        <taxon>Pleosporineae</taxon>
        <taxon>Pleosporaceae</taxon>
        <taxon>Decorospora</taxon>
    </lineage>
</organism>
<sequence>MTREPSPPPFDFNTPSGVEHGKPHAFDPSTVVVDPSPIPSYRQVCVTPIKLSSKIITVAGQSGVQSDGTFPFDIRMQARYAHLSVHACLKAAGATLRDIIHVRHYIVIKTGNAIDDVTDIGGRGLTEVWRCFMDGEGGDHRPPSTVIGVASLSKEEMLYECEVMALVHA</sequence>
<dbReference type="SUPFAM" id="SSF55298">
    <property type="entry name" value="YjgF-like"/>
    <property type="match status" value="1"/>
</dbReference>
<dbReference type="InterPro" id="IPR006175">
    <property type="entry name" value="YjgF/YER057c/UK114"/>
</dbReference>
<gene>
    <name evidence="2" type="ORF">BDW02DRAFT_489801</name>
</gene>
<name>A0A6A5KRB2_9PLEO</name>
<evidence type="ECO:0008006" key="4">
    <source>
        <dbReference type="Google" id="ProtNLM"/>
    </source>
</evidence>